<proteinExistence type="predicted"/>
<dbReference type="EMBL" id="ML769600">
    <property type="protein sequence ID" value="KAE9392266.1"/>
    <property type="molecule type" value="Genomic_DNA"/>
</dbReference>
<evidence type="ECO:0000256" key="1">
    <source>
        <dbReference type="SAM" id="MobiDB-lite"/>
    </source>
</evidence>
<feature type="signal peptide" evidence="2">
    <location>
        <begin position="1"/>
        <end position="25"/>
    </location>
</feature>
<accession>A0A6A4H3C5</accession>
<feature type="compositionally biased region" description="Low complexity" evidence="1">
    <location>
        <begin position="240"/>
        <end position="250"/>
    </location>
</feature>
<feature type="compositionally biased region" description="Polar residues" evidence="1">
    <location>
        <begin position="178"/>
        <end position="190"/>
    </location>
</feature>
<gene>
    <name evidence="3" type="ORF">BT96DRAFT_924820</name>
</gene>
<dbReference type="AlphaFoldDB" id="A0A6A4H3C5"/>
<feature type="region of interest" description="Disordered" evidence="1">
    <location>
        <begin position="62"/>
        <end position="111"/>
    </location>
</feature>
<keyword evidence="2" id="KW-0732">Signal</keyword>
<reference evidence="3" key="1">
    <citation type="journal article" date="2019" name="Environ. Microbiol.">
        <title>Fungal ecological strategies reflected in gene transcription - a case study of two litter decomposers.</title>
        <authorList>
            <person name="Barbi F."/>
            <person name="Kohler A."/>
            <person name="Barry K."/>
            <person name="Baskaran P."/>
            <person name="Daum C."/>
            <person name="Fauchery L."/>
            <person name="Ihrmark K."/>
            <person name="Kuo A."/>
            <person name="LaButti K."/>
            <person name="Lipzen A."/>
            <person name="Morin E."/>
            <person name="Grigoriev I.V."/>
            <person name="Henrissat B."/>
            <person name="Lindahl B."/>
            <person name="Martin F."/>
        </authorList>
    </citation>
    <scope>NUCLEOTIDE SEQUENCE</scope>
    <source>
        <strain evidence="3">JB14</strain>
    </source>
</reference>
<sequence length="361" mass="39181">MYSYSSSSVLLRMLCLLSITRFVAGYRPYYRPHDTSMDLAKSHRSPRFYFITNEGDLPTVPSPAAPLAVARGPVEEPASSPANTSGSPISSPRQIPPEETASSPANSSAPAFANISLPRQDSSQTLLLQTQVYQLFQSRHHARLFLAALKDSPVSHGVSTPPQVRNIPLRFQRDTAAATRSMSSITTRQIHNADYGASSSNAPSSSSSNSSSDEHASAPAKEDQDQASPPTSTKQEQDQKQASSSSAADSTHGTDKREQTEMSDVPWNGRRLPRAVATRRMLTSDVISNQSEKSINDDSSTHTEKDSSTNTYSSSKDGSNGKDSGSDETDDELVHDDEDGDSNPDAAPKRVERTIAFRFRR</sequence>
<feature type="compositionally biased region" description="Basic and acidic residues" evidence="1">
    <location>
        <begin position="294"/>
        <end position="307"/>
    </location>
</feature>
<feature type="compositionally biased region" description="Low complexity" evidence="1">
    <location>
        <begin position="313"/>
        <end position="323"/>
    </location>
</feature>
<feature type="compositionally biased region" description="Low complexity" evidence="1">
    <location>
        <begin position="197"/>
        <end position="211"/>
    </location>
</feature>
<keyword evidence="4" id="KW-1185">Reference proteome</keyword>
<protein>
    <submittedName>
        <fullName evidence="3">Uncharacterized protein</fullName>
    </submittedName>
</protein>
<feature type="region of interest" description="Disordered" evidence="1">
    <location>
        <begin position="178"/>
        <end position="361"/>
    </location>
</feature>
<name>A0A6A4H3C5_9AGAR</name>
<feature type="compositionally biased region" description="Basic and acidic residues" evidence="1">
    <location>
        <begin position="212"/>
        <end position="224"/>
    </location>
</feature>
<organism evidence="3 4">
    <name type="scientific">Gymnopus androsaceus JB14</name>
    <dbReference type="NCBI Taxonomy" id="1447944"/>
    <lineage>
        <taxon>Eukaryota</taxon>
        <taxon>Fungi</taxon>
        <taxon>Dikarya</taxon>
        <taxon>Basidiomycota</taxon>
        <taxon>Agaricomycotina</taxon>
        <taxon>Agaricomycetes</taxon>
        <taxon>Agaricomycetidae</taxon>
        <taxon>Agaricales</taxon>
        <taxon>Marasmiineae</taxon>
        <taxon>Omphalotaceae</taxon>
        <taxon>Gymnopus</taxon>
    </lineage>
</organism>
<dbReference type="Proteomes" id="UP000799118">
    <property type="component" value="Unassembled WGS sequence"/>
</dbReference>
<evidence type="ECO:0000313" key="3">
    <source>
        <dbReference type="EMBL" id="KAE9392266.1"/>
    </source>
</evidence>
<feature type="compositionally biased region" description="Acidic residues" evidence="1">
    <location>
        <begin position="326"/>
        <end position="342"/>
    </location>
</feature>
<feature type="chain" id="PRO_5025518556" evidence="2">
    <location>
        <begin position="26"/>
        <end position="361"/>
    </location>
</feature>
<evidence type="ECO:0000256" key="2">
    <source>
        <dbReference type="SAM" id="SignalP"/>
    </source>
</evidence>
<feature type="compositionally biased region" description="Low complexity" evidence="1">
    <location>
        <begin position="101"/>
        <end position="111"/>
    </location>
</feature>
<evidence type="ECO:0000313" key="4">
    <source>
        <dbReference type="Proteomes" id="UP000799118"/>
    </source>
</evidence>
<feature type="compositionally biased region" description="Polar residues" evidence="1">
    <location>
        <begin position="80"/>
        <end position="93"/>
    </location>
</feature>